<protein>
    <submittedName>
        <fullName evidence="2">Dienelactone hydrolase</fullName>
    </submittedName>
</protein>
<dbReference type="Gene3D" id="3.40.50.1820">
    <property type="entry name" value="alpha/beta hydrolase"/>
    <property type="match status" value="1"/>
</dbReference>
<dbReference type="AlphaFoldDB" id="A0A098G1M1"/>
<feature type="domain" description="Dienelactone hydrolase" evidence="1">
    <location>
        <begin position="20"/>
        <end position="235"/>
    </location>
</feature>
<dbReference type="SUPFAM" id="SSF53474">
    <property type="entry name" value="alpha/beta-Hydrolases"/>
    <property type="match status" value="1"/>
</dbReference>
<dbReference type="InterPro" id="IPR002925">
    <property type="entry name" value="Dienelactn_hydro"/>
</dbReference>
<dbReference type="GO" id="GO:0016787">
    <property type="term" value="F:hydrolase activity"/>
    <property type="evidence" value="ECO:0007669"/>
    <property type="project" value="UniProtKB-KW"/>
</dbReference>
<dbReference type="HOGENOM" id="CLU_054590_3_1_6"/>
<proteinExistence type="predicted"/>
<keyword evidence="2" id="KW-0378">Hydrolase</keyword>
<evidence type="ECO:0000313" key="2">
    <source>
        <dbReference type="EMBL" id="CEG55874.1"/>
    </source>
</evidence>
<dbReference type="PANTHER" id="PTHR22946">
    <property type="entry name" value="DIENELACTONE HYDROLASE DOMAIN-CONTAINING PROTEIN-RELATED"/>
    <property type="match status" value="1"/>
</dbReference>
<dbReference type="PANTHER" id="PTHR22946:SF0">
    <property type="entry name" value="DIENELACTONE HYDROLASE DOMAIN-CONTAINING PROTEIN"/>
    <property type="match status" value="1"/>
</dbReference>
<reference evidence="3" key="1">
    <citation type="submission" date="2014-09" db="EMBL/GenBank/DDBJ databases">
        <authorList>
            <person name="Gomez-Valero L."/>
        </authorList>
    </citation>
    <scope>NUCLEOTIDE SEQUENCE [LARGE SCALE GENOMIC DNA]</scope>
    <source>
        <strain evidence="3">ATCC700992</strain>
    </source>
</reference>
<name>A0A098G1M1_9GAMM</name>
<keyword evidence="3" id="KW-1185">Reference proteome</keyword>
<evidence type="ECO:0000313" key="3">
    <source>
        <dbReference type="Proteomes" id="UP000032430"/>
    </source>
</evidence>
<dbReference type="RefSeq" id="WP_045094672.1">
    <property type="nucleotide sequence ID" value="NZ_LN614827.1"/>
</dbReference>
<sequence length="238" mass="26625">MHTSNYIYHDGNHELHGFIAYDDEHKHPRPAVIVAHDWSGRNEFACQKATLLAKMGYVGFALDMYGHGRVGSTIEEKEELMAPLADNREMLRDRINAAFNALITRPEVDKNCVAVIGFCFGGLCALDLARSGADIKGAVSFHGLLGKPDNLEAKKIKAKVLALHGYDDPMVSPDAVNAFCQEMTEADVDWQVHMYGHVQHGFTNPQAHDTNLGIIYNQMAEQRSWQAMTNFLHEIFKI</sequence>
<dbReference type="Pfam" id="PF01738">
    <property type="entry name" value="DLH"/>
    <property type="match status" value="1"/>
</dbReference>
<dbReference type="EMBL" id="LN614827">
    <property type="protein sequence ID" value="CEG55874.1"/>
    <property type="molecule type" value="Genomic_DNA"/>
</dbReference>
<accession>A0A098G1M1</accession>
<dbReference type="Proteomes" id="UP000032430">
    <property type="component" value="Chromosome I"/>
</dbReference>
<dbReference type="STRING" id="1212491.LFA_0407"/>
<gene>
    <name evidence="2" type="ORF">LFA_0407</name>
</gene>
<dbReference type="InterPro" id="IPR050261">
    <property type="entry name" value="FrsA_esterase"/>
</dbReference>
<organism evidence="2 3">
    <name type="scientific">Legionella fallonii LLAP-10</name>
    <dbReference type="NCBI Taxonomy" id="1212491"/>
    <lineage>
        <taxon>Bacteria</taxon>
        <taxon>Pseudomonadati</taxon>
        <taxon>Pseudomonadota</taxon>
        <taxon>Gammaproteobacteria</taxon>
        <taxon>Legionellales</taxon>
        <taxon>Legionellaceae</taxon>
        <taxon>Legionella</taxon>
    </lineage>
</organism>
<dbReference type="OrthoDB" id="9787933at2"/>
<evidence type="ECO:0000259" key="1">
    <source>
        <dbReference type="Pfam" id="PF01738"/>
    </source>
</evidence>
<dbReference type="KEGG" id="lfa:LFA_0407"/>
<dbReference type="InterPro" id="IPR029058">
    <property type="entry name" value="AB_hydrolase_fold"/>
</dbReference>